<evidence type="ECO:0000313" key="2">
    <source>
        <dbReference type="Proteomes" id="UP000054630"/>
    </source>
</evidence>
<organism evidence="1 2">
    <name type="scientific">Trichinella nelsoni</name>
    <dbReference type="NCBI Taxonomy" id="6336"/>
    <lineage>
        <taxon>Eukaryota</taxon>
        <taxon>Metazoa</taxon>
        <taxon>Ecdysozoa</taxon>
        <taxon>Nematoda</taxon>
        <taxon>Enoplea</taxon>
        <taxon>Dorylaimia</taxon>
        <taxon>Trichinellida</taxon>
        <taxon>Trichinellidae</taxon>
        <taxon>Trichinella</taxon>
    </lineage>
</organism>
<comment type="caution">
    <text evidence="1">The sequence shown here is derived from an EMBL/GenBank/DDBJ whole genome shotgun (WGS) entry which is preliminary data.</text>
</comment>
<sequence>MSNCDNRLEQCFSTRGRRKAKEVLEIQSGLLWAKVLPTFLSGHLSSSLTPSARPMHHIYPSHGTKPHFVLLAKTSKRGGENFAQSRPSHFISAFFPSFDITATPTFVSRLHIFAVSIFKRNWIPWKLAWLDATMEQQIALRAQNYIYRTTFQGVSRKLRNFMGYRLGCFYENQQESFFRNFSPFIMIIDNVMQSSISNYRIVVE</sequence>
<name>A0A0V0SCH1_9BILA</name>
<evidence type="ECO:0000313" key="1">
    <source>
        <dbReference type="EMBL" id="KRX24376.1"/>
    </source>
</evidence>
<protein>
    <submittedName>
        <fullName evidence="1">Uncharacterized protein</fullName>
    </submittedName>
</protein>
<dbReference type="EMBL" id="JYDL01000018">
    <property type="protein sequence ID" value="KRX24376.1"/>
    <property type="molecule type" value="Genomic_DNA"/>
</dbReference>
<dbReference type="OrthoDB" id="10483902at2759"/>
<proteinExistence type="predicted"/>
<reference evidence="1 2" key="1">
    <citation type="submission" date="2015-01" db="EMBL/GenBank/DDBJ databases">
        <title>Evolution of Trichinella species and genotypes.</title>
        <authorList>
            <person name="Korhonen P.K."/>
            <person name="Edoardo P."/>
            <person name="Giuseppe L.R."/>
            <person name="Gasser R.B."/>
        </authorList>
    </citation>
    <scope>NUCLEOTIDE SEQUENCE [LARGE SCALE GENOMIC DNA]</scope>
    <source>
        <strain evidence="1">ISS37</strain>
    </source>
</reference>
<gene>
    <name evidence="1" type="ORF">T07_3867</name>
</gene>
<dbReference type="AlphaFoldDB" id="A0A0V0SCH1"/>
<accession>A0A0V0SCH1</accession>
<dbReference type="Proteomes" id="UP000054630">
    <property type="component" value="Unassembled WGS sequence"/>
</dbReference>
<keyword evidence="2" id="KW-1185">Reference proteome</keyword>